<dbReference type="AlphaFoldDB" id="A0A9D4QW55"/>
<keyword evidence="2" id="KW-1185">Reference proteome</keyword>
<evidence type="ECO:0000313" key="1">
    <source>
        <dbReference type="EMBL" id="KAH3844380.1"/>
    </source>
</evidence>
<proteinExistence type="predicted"/>
<protein>
    <submittedName>
        <fullName evidence="1">Uncharacterized protein</fullName>
    </submittedName>
</protein>
<reference evidence="1" key="1">
    <citation type="journal article" date="2019" name="bioRxiv">
        <title>The Genome of the Zebra Mussel, Dreissena polymorpha: A Resource for Invasive Species Research.</title>
        <authorList>
            <person name="McCartney M.A."/>
            <person name="Auch B."/>
            <person name="Kono T."/>
            <person name="Mallez S."/>
            <person name="Zhang Y."/>
            <person name="Obille A."/>
            <person name="Becker A."/>
            <person name="Abrahante J.E."/>
            <person name="Garbe J."/>
            <person name="Badalamenti J.P."/>
            <person name="Herman A."/>
            <person name="Mangelson H."/>
            <person name="Liachko I."/>
            <person name="Sullivan S."/>
            <person name="Sone E.D."/>
            <person name="Koren S."/>
            <person name="Silverstein K.A.T."/>
            <person name="Beckman K.B."/>
            <person name="Gohl D.M."/>
        </authorList>
    </citation>
    <scope>NUCLEOTIDE SEQUENCE</scope>
    <source>
        <strain evidence="1">Duluth1</strain>
        <tissue evidence="1">Whole animal</tissue>
    </source>
</reference>
<sequence length="78" mass="8708">MEVTMSDKEPVTSGVPLGIVFGSRAGECNSNLKQFNILNITQKNKFIFSYKLHDQILEKVPILLQNSYPMKLSTSACT</sequence>
<dbReference type="Proteomes" id="UP000828390">
    <property type="component" value="Unassembled WGS sequence"/>
</dbReference>
<gene>
    <name evidence="1" type="ORF">DPMN_086638</name>
</gene>
<evidence type="ECO:0000313" key="2">
    <source>
        <dbReference type="Proteomes" id="UP000828390"/>
    </source>
</evidence>
<dbReference type="EMBL" id="JAIWYP010000003">
    <property type="protein sequence ID" value="KAH3844380.1"/>
    <property type="molecule type" value="Genomic_DNA"/>
</dbReference>
<comment type="caution">
    <text evidence="1">The sequence shown here is derived from an EMBL/GenBank/DDBJ whole genome shotgun (WGS) entry which is preliminary data.</text>
</comment>
<reference evidence="1" key="2">
    <citation type="submission" date="2020-11" db="EMBL/GenBank/DDBJ databases">
        <authorList>
            <person name="McCartney M.A."/>
            <person name="Auch B."/>
            <person name="Kono T."/>
            <person name="Mallez S."/>
            <person name="Becker A."/>
            <person name="Gohl D.M."/>
            <person name="Silverstein K.A.T."/>
            <person name="Koren S."/>
            <person name="Bechman K.B."/>
            <person name="Herman A."/>
            <person name="Abrahante J.E."/>
            <person name="Garbe J."/>
        </authorList>
    </citation>
    <scope>NUCLEOTIDE SEQUENCE</scope>
    <source>
        <strain evidence="1">Duluth1</strain>
        <tissue evidence="1">Whole animal</tissue>
    </source>
</reference>
<name>A0A9D4QW55_DREPO</name>
<accession>A0A9D4QW55</accession>
<organism evidence="1 2">
    <name type="scientific">Dreissena polymorpha</name>
    <name type="common">Zebra mussel</name>
    <name type="synonym">Mytilus polymorpha</name>
    <dbReference type="NCBI Taxonomy" id="45954"/>
    <lineage>
        <taxon>Eukaryota</taxon>
        <taxon>Metazoa</taxon>
        <taxon>Spiralia</taxon>
        <taxon>Lophotrochozoa</taxon>
        <taxon>Mollusca</taxon>
        <taxon>Bivalvia</taxon>
        <taxon>Autobranchia</taxon>
        <taxon>Heteroconchia</taxon>
        <taxon>Euheterodonta</taxon>
        <taxon>Imparidentia</taxon>
        <taxon>Neoheterodontei</taxon>
        <taxon>Myida</taxon>
        <taxon>Dreissenoidea</taxon>
        <taxon>Dreissenidae</taxon>
        <taxon>Dreissena</taxon>
    </lineage>
</organism>